<evidence type="ECO:0000259" key="1">
    <source>
        <dbReference type="Pfam" id="PF18347"/>
    </source>
</evidence>
<sequence length="145" mass="16426">MLQTILSIAGRPGLYKLVSRGKMNLIVEALDETHKRQPAFATDRVTSLADIAMFTDSEDIPLGDVLAKVRDKEGGKVASLNWRKASAKELQDYFTEVLPDFDRDRVHSSDIKKLLQWYEILVKAGITNFEEEMKPTEGDNVDDRK</sequence>
<feature type="domain" description="DUF6852" evidence="2">
    <location>
        <begin position="51"/>
        <end position="121"/>
    </location>
</feature>
<evidence type="ECO:0000313" key="4">
    <source>
        <dbReference type="Proteomes" id="UP000255469"/>
    </source>
</evidence>
<accession>A0A379E267</accession>
<evidence type="ECO:0000313" key="3">
    <source>
        <dbReference type="EMBL" id="SUB86798.1"/>
    </source>
</evidence>
<feature type="domain" description="DUF5606" evidence="1">
    <location>
        <begin position="2"/>
        <end position="48"/>
    </location>
</feature>
<organism evidence="3 4">
    <name type="scientific">Prevotella denticola</name>
    <dbReference type="NCBI Taxonomy" id="28129"/>
    <lineage>
        <taxon>Bacteria</taxon>
        <taxon>Pseudomonadati</taxon>
        <taxon>Bacteroidota</taxon>
        <taxon>Bacteroidia</taxon>
        <taxon>Bacteroidales</taxon>
        <taxon>Prevotellaceae</taxon>
        <taxon>Prevotella</taxon>
    </lineage>
</organism>
<dbReference type="InterPro" id="IPR049282">
    <property type="entry name" value="BVU_3817_N_sf"/>
</dbReference>
<dbReference type="OMA" id="KVIQWYN"/>
<dbReference type="Proteomes" id="UP000255469">
    <property type="component" value="Unassembled WGS sequence"/>
</dbReference>
<evidence type="ECO:0000259" key="2">
    <source>
        <dbReference type="Pfam" id="PF21186"/>
    </source>
</evidence>
<dbReference type="Pfam" id="PF21186">
    <property type="entry name" value="DUF6852"/>
    <property type="match status" value="1"/>
</dbReference>
<protein>
    <submittedName>
        <fullName evidence="3">Uncharacterized protein</fullName>
    </submittedName>
</protein>
<dbReference type="InterPro" id="IPR049280">
    <property type="entry name" value="DUF6852"/>
</dbReference>
<dbReference type="RefSeq" id="WP_013671573.1">
    <property type="nucleotide sequence ID" value="NZ_CP072371.1"/>
</dbReference>
<dbReference type="AlphaFoldDB" id="A0A379E267"/>
<dbReference type="Gene3D" id="2.30.30.730">
    <property type="match status" value="1"/>
</dbReference>
<dbReference type="EMBL" id="UGTM01000001">
    <property type="protein sequence ID" value="SUB86798.1"/>
    <property type="molecule type" value="Genomic_DNA"/>
</dbReference>
<proteinExistence type="predicted"/>
<reference evidence="3 4" key="1">
    <citation type="submission" date="2018-06" db="EMBL/GenBank/DDBJ databases">
        <authorList>
            <consortium name="Pathogen Informatics"/>
            <person name="Doyle S."/>
        </authorList>
    </citation>
    <scope>NUCLEOTIDE SEQUENCE [LARGE SCALE GENOMIC DNA]</scope>
    <source>
        <strain evidence="3 4">NCTC13067</strain>
    </source>
</reference>
<dbReference type="InterPro" id="IPR049281">
    <property type="entry name" value="BVU_3817-like_C_sf"/>
</dbReference>
<dbReference type="Pfam" id="PF18347">
    <property type="entry name" value="DUF5606"/>
    <property type="match status" value="1"/>
</dbReference>
<dbReference type="InterPro" id="IPR041218">
    <property type="entry name" value="DUF5606"/>
</dbReference>
<name>A0A379E267_9BACT</name>
<gene>
    <name evidence="3" type="ORF">NCTC13067_00447</name>
</gene>
<dbReference type="Gene3D" id="1.10.10.1650">
    <property type="match status" value="1"/>
</dbReference>